<dbReference type="Proteomes" id="UP000435112">
    <property type="component" value="Unassembled WGS sequence"/>
</dbReference>
<sequence length="63" mass="7090">MACPELILFGLYVHFVTEGTTSTTALQPVYIVVPVLRSITQCNTSGIDSRYYRSRFIFNITGK</sequence>
<reference evidence="4 5" key="1">
    <citation type="submission" date="2018-09" db="EMBL/GenBank/DDBJ databases">
        <title>Genomic investigation of the strawberry pathogen Phytophthora fragariae indicates pathogenicity is determined by transcriptional variation in three key races.</title>
        <authorList>
            <person name="Adams T.M."/>
            <person name="Armitage A.D."/>
            <person name="Sobczyk M.K."/>
            <person name="Bates H.J."/>
            <person name="Dunwell J.M."/>
            <person name="Nellist C.F."/>
            <person name="Harrison R.J."/>
        </authorList>
    </citation>
    <scope>NUCLEOTIDE SEQUENCE [LARGE SCALE GENOMIC DNA]</scope>
    <source>
        <strain evidence="3 4">SCRP249</strain>
        <strain evidence="2 5">SCRP324</strain>
    </source>
</reference>
<evidence type="ECO:0000313" key="4">
    <source>
        <dbReference type="Proteomes" id="UP000429607"/>
    </source>
</evidence>
<evidence type="ECO:0000313" key="3">
    <source>
        <dbReference type="EMBL" id="KAE9009418.1"/>
    </source>
</evidence>
<name>A0A6A3KV58_9STRA</name>
<dbReference type="OrthoDB" id="10450838at2759"/>
<evidence type="ECO:0000313" key="5">
    <source>
        <dbReference type="Proteomes" id="UP000435112"/>
    </source>
</evidence>
<feature type="signal peptide" evidence="1">
    <location>
        <begin position="1"/>
        <end position="18"/>
    </location>
</feature>
<dbReference type="Proteomes" id="UP000429607">
    <property type="component" value="Unassembled WGS sequence"/>
</dbReference>
<protein>
    <submittedName>
        <fullName evidence="3">Uncharacterized protein</fullName>
    </submittedName>
</protein>
<dbReference type="AlphaFoldDB" id="A0A6A3KV58"/>
<dbReference type="EMBL" id="QXFV01001298">
    <property type="protein sequence ID" value="KAE9009418.1"/>
    <property type="molecule type" value="Genomic_DNA"/>
</dbReference>
<comment type="caution">
    <text evidence="3">The sequence shown here is derived from an EMBL/GenBank/DDBJ whole genome shotgun (WGS) entry which is preliminary data.</text>
</comment>
<evidence type="ECO:0000256" key="1">
    <source>
        <dbReference type="SAM" id="SignalP"/>
    </source>
</evidence>
<accession>A0A6A3KV58</accession>
<evidence type="ECO:0000313" key="2">
    <source>
        <dbReference type="EMBL" id="KAE9005178.1"/>
    </source>
</evidence>
<organism evidence="3 4">
    <name type="scientific">Phytophthora rubi</name>
    <dbReference type="NCBI Taxonomy" id="129364"/>
    <lineage>
        <taxon>Eukaryota</taxon>
        <taxon>Sar</taxon>
        <taxon>Stramenopiles</taxon>
        <taxon>Oomycota</taxon>
        <taxon>Peronosporomycetes</taxon>
        <taxon>Peronosporales</taxon>
        <taxon>Peronosporaceae</taxon>
        <taxon>Phytophthora</taxon>
    </lineage>
</organism>
<proteinExistence type="predicted"/>
<gene>
    <name evidence="3" type="ORF">PR001_g16450</name>
    <name evidence="2" type="ORF">PR002_g16839</name>
</gene>
<dbReference type="EMBL" id="QXFU01001314">
    <property type="protein sequence ID" value="KAE9005178.1"/>
    <property type="molecule type" value="Genomic_DNA"/>
</dbReference>
<keyword evidence="1" id="KW-0732">Signal</keyword>
<feature type="chain" id="PRO_5036379983" evidence="1">
    <location>
        <begin position="19"/>
        <end position="63"/>
    </location>
</feature>